<dbReference type="SMART" id="SM00388">
    <property type="entry name" value="HisKA"/>
    <property type="match status" value="1"/>
</dbReference>
<dbReference type="GO" id="GO:0016301">
    <property type="term" value="F:kinase activity"/>
    <property type="evidence" value="ECO:0007669"/>
    <property type="project" value="UniProtKB-KW"/>
</dbReference>
<dbReference type="Pfam" id="PF02518">
    <property type="entry name" value="HATPase_c"/>
    <property type="match status" value="1"/>
</dbReference>
<dbReference type="InterPro" id="IPR003660">
    <property type="entry name" value="HAMP_dom"/>
</dbReference>
<keyword evidence="8" id="KW-0547">Nucleotide-binding</keyword>
<dbReference type="CDD" id="cd00082">
    <property type="entry name" value="HisKA"/>
    <property type="match status" value="1"/>
</dbReference>
<keyword evidence="19" id="KW-1185">Reference proteome</keyword>
<feature type="transmembrane region" description="Helical" evidence="15">
    <location>
        <begin position="137"/>
        <end position="157"/>
    </location>
</feature>
<dbReference type="CDD" id="cd06225">
    <property type="entry name" value="HAMP"/>
    <property type="match status" value="1"/>
</dbReference>
<keyword evidence="12" id="KW-0902">Two-component regulatory system</keyword>
<evidence type="ECO:0000256" key="6">
    <source>
        <dbReference type="ARBA" id="ARBA00022679"/>
    </source>
</evidence>
<dbReference type="InterPro" id="IPR005467">
    <property type="entry name" value="His_kinase_dom"/>
</dbReference>
<dbReference type="RefSeq" id="WP_186996255.1">
    <property type="nucleotide sequence ID" value="NZ_JACOQK010000001.1"/>
</dbReference>
<keyword evidence="5" id="KW-0597">Phosphoprotein</keyword>
<keyword evidence="4" id="KW-1003">Cell membrane</keyword>
<protein>
    <recommendedName>
        <fullName evidence="3">histidine kinase</fullName>
        <ecNumber evidence="3">2.7.13.3</ecNumber>
    </recommendedName>
</protein>
<comment type="subcellular location">
    <subcellularLocation>
        <location evidence="2">Cell membrane</location>
        <topology evidence="2">Multi-pass membrane protein</topology>
    </subcellularLocation>
</comment>
<keyword evidence="11 15" id="KW-1133">Transmembrane helix</keyword>
<feature type="domain" description="HAMP" evidence="17">
    <location>
        <begin position="158"/>
        <end position="210"/>
    </location>
</feature>
<keyword evidence="7 15" id="KW-0812">Transmembrane</keyword>
<dbReference type="PROSITE" id="PS50885">
    <property type="entry name" value="HAMP"/>
    <property type="match status" value="1"/>
</dbReference>
<dbReference type="EMBL" id="JACOQK010000001">
    <property type="protein sequence ID" value="MBC5787203.1"/>
    <property type="molecule type" value="Genomic_DNA"/>
</dbReference>
<dbReference type="PANTHER" id="PTHR45528">
    <property type="entry name" value="SENSOR HISTIDINE KINASE CPXA"/>
    <property type="match status" value="1"/>
</dbReference>
<evidence type="ECO:0000256" key="3">
    <source>
        <dbReference type="ARBA" id="ARBA00012438"/>
    </source>
</evidence>
<dbReference type="SUPFAM" id="SSF158472">
    <property type="entry name" value="HAMP domain-like"/>
    <property type="match status" value="1"/>
</dbReference>
<proteinExistence type="predicted"/>
<evidence type="ECO:0000256" key="13">
    <source>
        <dbReference type="ARBA" id="ARBA00023136"/>
    </source>
</evidence>
<dbReference type="SMART" id="SM00304">
    <property type="entry name" value="HAMP"/>
    <property type="match status" value="1"/>
</dbReference>
<keyword evidence="9 18" id="KW-0418">Kinase</keyword>
<name>A0ABR7IQ46_9CLOT</name>
<evidence type="ECO:0000256" key="7">
    <source>
        <dbReference type="ARBA" id="ARBA00022692"/>
    </source>
</evidence>
<evidence type="ECO:0000259" key="16">
    <source>
        <dbReference type="PROSITE" id="PS50109"/>
    </source>
</evidence>
<dbReference type="Proteomes" id="UP000649151">
    <property type="component" value="Unassembled WGS sequence"/>
</dbReference>
<dbReference type="Gene3D" id="3.30.565.10">
    <property type="entry name" value="Histidine kinase-like ATPase, C-terminal domain"/>
    <property type="match status" value="1"/>
</dbReference>
<dbReference type="InterPro" id="IPR050398">
    <property type="entry name" value="HssS/ArlS-like"/>
</dbReference>
<evidence type="ECO:0000256" key="14">
    <source>
        <dbReference type="SAM" id="Coils"/>
    </source>
</evidence>
<keyword evidence="14" id="KW-0175">Coiled coil</keyword>
<evidence type="ECO:0000256" key="5">
    <source>
        <dbReference type="ARBA" id="ARBA00022553"/>
    </source>
</evidence>
<evidence type="ECO:0000313" key="18">
    <source>
        <dbReference type="EMBL" id="MBC5787203.1"/>
    </source>
</evidence>
<dbReference type="Gene3D" id="1.10.287.130">
    <property type="match status" value="1"/>
</dbReference>
<comment type="caution">
    <text evidence="18">The sequence shown here is derived from an EMBL/GenBank/DDBJ whole genome shotgun (WGS) entry which is preliminary data.</text>
</comment>
<dbReference type="Pfam" id="PF00512">
    <property type="entry name" value="HisKA"/>
    <property type="match status" value="1"/>
</dbReference>
<dbReference type="PROSITE" id="PS50109">
    <property type="entry name" value="HIS_KIN"/>
    <property type="match status" value="1"/>
</dbReference>
<reference evidence="18 19" key="1">
    <citation type="submission" date="2020-08" db="EMBL/GenBank/DDBJ databases">
        <title>Genome public.</title>
        <authorList>
            <person name="Liu C."/>
            <person name="Sun Q."/>
        </authorList>
    </citation>
    <scope>NUCLEOTIDE SEQUENCE [LARGE SCALE GENOMIC DNA]</scope>
    <source>
        <strain evidence="18 19">NSJ-27</strain>
    </source>
</reference>
<comment type="catalytic activity">
    <reaction evidence="1">
        <text>ATP + protein L-histidine = ADP + protein N-phospho-L-histidine.</text>
        <dbReference type="EC" id="2.7.13.3"/>
    </reaction>
</comment>
<evidence type="ECO:0000256" key="9">
    <source>
        <dbReference type="ARBA" id="ARBA00022777"/>
    </source>
</evidence>
<evidence type="ECO:0000313" key="19">
    <source>
        <dbReference type="Proteomes" id="UP000649151"/>
    </source>
</evidence>
<dbReference type="InterPro" id="IPR003594">
    <property type="entry name" value="HATPase_dom"/>
</dbReference>
<keyword evidence="13 15" id="KW-0472">Membrane</keyword>
<evidence type="ECO:0000256" key="11">
    <source>
        <dbReference type="ARBA" id="ARBA00022989"/>
    </source>
</evidence>
<sequence>MEQFYIHNKKQELIQSSISIQQAYSQDGITGLQEPLQECAAQNTTVLVYDQIQRNFIFLGNQNTNVDPRIESELWLRQAEQDQIFNKLQGRKYVFMEADGQLTDSIYFYTKLNEHTYLFMETPKAYIETTANTALQFFAYVSIGALVLGILATYFMASKIVRPIKQIDSTAQKISNMDFSEKCDVHTGDEIEALANSVNKMSDALKQNIDILKRDLEREEQTNKMRREFVANVSHDFKTPLSLISAYSEALRDNTEPEKSGEICDILVEQSNTMSQLVNQLLTLTQLESGMMTYEMSFFSINELVSTVIHNCKILLEKKGITVQSNLEEEMMVQGDFNRIVQVFTNIFENAIKYVDEKKKISVWLTRQNGMVRVNLFNSHPPIPQQDLNEVFDLFYRADKSRTASAKSYGIGLAIVKTIIQAHEGNCGAYHKDGGVVFWFELKEFVFEDDEEEFE</sequence>
<dbReference type="EC" id="2.7.13.3" evidence="3"/>
<feature type="domain" description="Histidine kinase" evidence="16">
    <location>
        <begin position="232"/>
        <end position="446"/>
    </location>
</feature>
<dbReference type="SMART" id="SM00387">
    <property type="entry name" value="HATPase_c"/>
    <property type="match status" value="1"/>
</dbReference>
<evidence type="ECO:0000256" key="15">
    <source>
        <dbReference type="SAM" id="Phobius"/>
    </source>
</evidence>
<gene>
    <name evidence="18" type="ORF">H8Z77_04075</name>
</gene>
<evidence type="ECO:0000256" key="4">
    <source>
        <dbReference type="ARBA" id="ARBA00022475"/>
    </source>
</evidence>
<evidence type="ECO:0000256" key="8">
    <source>
        <dbReference type="ARBA" id="ARBA00022741"/>
    </source>
</evidence>
<dbReference type="Pfam" id="PF00672">
    <property type="entry name" value="HAMP"/>
    <property type="match status" value="1"/>
</dbReference>
<dbReference type="SUPFAM" id="SSF47384">
    <property type="entry name" value="Homodimeric domain of signal transducing histidine kinase"/>
    <property type="match status" value="1"/>
</dbReference>
<dbReference type="InterPro" id="IPR036890">
    <property type="entry name" value="HATPase_C_sf"/>
</dbReference>
<evidence type="ECO:0000256" key="1">
    <source>
        <dbReference type="ARBA" id="ARBA00000085"/>
    </source>
</evidence>
<dbReference type="InterPro" id="IPR036097">
    <property type="entry name" value="HisK_dim/P_sf"/>
</dbReference>
<evidence type="ECO:0000256" key="10">
    <source>
        <dbReference type="ARBA" id="ARBA00022840"/>
    </source>
</evidence>
<keyword evidence="10" id="KW-0067">ATP-binding</keyword>
<dbReference type="InterPro" id="IPR003661">
    <property type="entry name" value="HisK_dim/P_dom"/>
</dbReference>
<dbReference type="Gene3D" id="6.10.340.10">
    <property type="match status" value="1"/>
</dbReference>
<evidence type="ECO:0000256" key="2">
    <source>
        <dbReference type="ARBA" id="ARBA00004651"/>
    </source>
</evidence>
<accession>A0ABR7IQ46</accession>
<organism evidence="18 19">
    <name type="scientific">Clostridium facile</name>
    <dbReference type="NCBI Taxonomy" id="2763035"/>
    <lineage>
        <taxon>Bacteria</taxon>
        <taxon>Bacillati</taxon>
        <taxon>Bacillota</taxon>
        <taxon>Clostridia</taxon>
        <taxon>Eubacteriales</taxon>
        <taxon>Clostridiaceae</taxon>
        <taxon>Clostridium</taxon>
    </lineage>
</organism>
<evidence type="ECO:0000256" key="12">
    <source>
        <dbReference type="ARBA" id="ARBA00023012"/>
    </source>
</evidence>
<evidence type="ECO:0000259" key="17">
    <source>
        <dbReference type="PROSITE" id="PS50885"/>
    </source>
</evidence>
<dbReference type="SUPFAM" id="SSF55874">
    <property type="entry name" value="ATPase domain of HSP90 chaperone/DNA topoisomerase II/histidine kinase"/>
    <property type="match status" value="1"/>
</dbReference>
<keyword evidence="6" id="KW-0808">Transferase</keyword>
<feature type="coiled-coil region" evidence="14">
    <location>
        <begin position="195"/>
        <end position="222"/>
    </location>
</feature>
<dbReference type="PANTHER" id="PTHR45528:SF1">
    <property type="entry name" value="SENSOR HISTIDINE KINASE CPXA"/>
    <property type="match status" value="1"/>
</dbReference>